<feature type="compositionally biased region" description="Low complexity" evidence="1">
    <location>
        <begin position="615"/>
        <end position="633"/>
    </location>
</feature>
<feature type="compositionally biased region" description="Basic and acidic residues" evidence="1">
    <location>
        <begin position="666"/>
        <end position="687"/>
    </location>
</feature>
<feature type="compositionally biased region" description="Polar residues" evidence="1">
    <location>
        <begin position="444"/>
        <end position="462"/>
    </location>
</feature>
<feature type="region of interest" description="Disordered" evidence="1">
    <location>
        <begin position="894"/>
        <end position="915"/>
    </location>
</feature>
<dbReference type="Proteomes" id="UP000008311">
    <property type="component" value="Unassembled WGS sequence"/>
</dbReference>
<feature type="region of interest" description="Disordered" evidence="1">
    <location>
        <begin position="935"/>
        <end position="964"/>
    </location>
</feature>
<protein>
    <submittedName>
        <fullName evidence="2">Uncharacterized protein</fullName>
    </submittedName>
</protein>
<evidence type="ECO:0000313" key="3">
    <source>
        <dbReference type="Proteomes" id="UP000008311"/>
    </source>
</evidence>
<dbReference type="EMBL" id="EQ973864">
    <property type="protein sequence ID" value="EEF41612.1"/>
    <property type="molecule type" value="Genomic_DNA"/>
</dbReference>
<sequence length="1051" mass="115328">MASCIHADAPLDYATIQVFPAQNRYEVSVCGADEVEKLTTGLLEQLLPHLPGVKNLNSKGSNTNLKLQVAGLDDTTWFTKSTLNRGARITLKVGKQPEEKIAPSDTSKDELLRAMDLRLTALRRELAAALSKAAGVTCSFKDTINLIRFCDHFGAADLKNSICKFLELSHKSETSVLINDDKHSFTGMSISNNANKTDGDAQISRSIRSETPVKYGVSPAMVAQVERQSSSESEESSNSSDENQIIAERSRALTRSAQPRRSASPMRRVQIGRTGSRRAPALTIKSLGHYPGRERGPFNRDAAANSSDEEGSEQITKKPENNVRRMTVQDAINLFESKQKDESADAQKRSSLSNLSLYTSKSVLRRWSAGTMECSVPCQSEVVSEDSVQLSCNDVVDRENPKHSVEENLESDFISGCQNPSETANTDVEFKRLEKRAHEPIGTETETNATEGQETNGTSTASAEWGQQKEVELNQMLTKMMESKPKRIRKTQSSRNQHIPSEHRGGFYDHYKEKRDEKIRGENARKKAEKEARFRAMQQTLDARKAEMASRSVKDVSKKHHSPKPQHSLKNPSQPANPRTENPKASVTKKVSSKASTLPATRKSWPSTPSTRVAGSSPSKISPGISSGGTTPTLRKPQSTSPLISSRAKVQRSQPRHRNFEGSQNDTDRSLKVVKEKKQQTVMKNEKATKTKVAAAIVDRSGKIPSKPSLYNKMTKKSSVVPLESKPFLRKGSGVAPGMGPTASKKKCSSQVEETSIDCGNMIETLEDVAANASILVIQHEDRDIVSNDHANTAMEPEALVKSHENCDESVKINELAIDGDDSFKDTAESSTKIESQKESVISPIAWEEIDECQHVHSSYGNGASQLASPVHVEPVGLSSPRVRHSLSQMLQEESSEPDTFEWGNAENPPAMAYQKDAPKGLKRLLKFARKSKGDANVAGWSSPSVFSEGEDDAEESKATSKRNTDNLLRKAALHSKNYGQQTTSVCAGPEKKIDTRLLSAESNLSKFGVQNSEKLQKGNVSTAASTTKATRSFFSLSAFRGSKPNETKFH</sequence>
<dbReference type="InParanoid" id="B9S4I4"/>
<feature type="region of interest" description="Disordered" evidence="1">
    <location>
        <begin position="223"/>
        <end position="320"/>
    </location>
</feature>
<reference evidence="3" key="1">
    <citation type="journal article" date="2010" name="Nat. Biotechnol.">
        <title>Draft genome sequence of the oilseed species Ricinus communis.</title>
        <authorList>
            <person name="Chan A.P."/>
            <person name="Crabtree J."/>
            <person name="Zhao Q."/>
            <person name="Lorenzi H."/>
            <person name="Orvis J."/>
            <person name="Puiu D."/>
            <person name="Melake-Berhan A."/>
            <person name="Jones K.M."/>
            <person name="Redman J."/>
            <person name="Chen G."/>
            <person name="Cahoon E.B."/>
            <person name="Gedil M."/>
            <person name="Stanke M."/>
            <person name="Haas B.J."/>
            <person name="Wortman J.R."/>
            <person name="Fraser-Liggett C.M."/>
            <person name="Ravel J."/>
            <person name="Rabinowicz P.D."/>
        </authorList>
    </citation>
    <scope>NUCLEOTIDE SEQUENCE [LARGE SCALE GENOMIC DNA]</scope>
    <source>
        <strain evidence="3">cv. Hale</strain>
    </source>
</reference>
<organism evidence="2 3">
    <name type="scientific">Ricinus communis</name>
    <name type="common">Castor bean</name>
    <dbReference type="NCBI Taxonomy" id="3988"/>
    <lineage>
        <taxon>Eukaryota</taxon>
        <taxon>Viridiplantae</taxon>
        <taxon>Streptophyta</taxon>
        <taxon>Embryophyta</taxon>
        <taxon>Tracheophyta</taxon>
        <taxon>Spermatophyta</taxon>
        <taxon>Magnoliopsida</taxon>
        <taxon>eudicotyledons</taxon>
        <taxon>Gunneridae</taxon>
        <taxon>Pentapetalae</taxon>
        <taxon>rosids</taxon>
        <taxon>fabids</taxon>
        <taxon>Malpighiales</taxon>
        <taxon>Euphorbiaceae</taxon>
        <taxon>Acalyphoideae</taxon>
        <taxon>Acalypheae</taxon>
        <taxon>Ricinus</taxon>
    </lineage>
</organism>
<feature type="compositionally biased region" description="Polar residues" evidence="1">
    <location>
        <begin position="604"/>
        <end position="614"/>
    </location>
</feature>
<dbReference type="PANTHER" id="PTHR31008:SF5">
    <property type="entry name" value="EXPRESSED PROTEIN"/>
    <property type="match status" value="1"/>
</dbReference>
<feature type="compositionally biased region" description="Low complexity" evidence="1">
    <location>
        <begin position="584"/>
        <end position="597"/>
    </location>
</feature>
<evidence type="ECO:0000256" key="1">
    <source>
        <dbReference type="SAM" id="MobiDB-lite"/>
    </source>
</evidence>
<feature type="compositionally biased region" description="Basic and acidic residues" evidence="1">
    <location>
        <begin position="542"/>
        <end position="556"/>
    </location>
</feature>
<dbReference type="AlphaFoldDB" id="B9S4I4"/>
<accession>B9S4I4</accession>
<feature type="compositionally biased region" description="Basic and acidic residues" evidence="1">
    <location>
        <begin position="500"/>
        <end position="534"/>
    </location>
</feature>
<proteinExistence type="predicted"/>
<dbReference type="eggNOG" id="ENOG502QQI6">
    <property type="taxonomic scope" value="Eukaryota"/>
</dbReference>
<gene>
    <name evidence="2" type="ORF">RCOM_0690420</name>
</gene>
<dbReference type="STRING" id="3988.B9S4I4"/>
<feature type="region of interest" description="Disordered" evidence="1">
    <location>
        <begin position="437"/>
        <end position="468"/>
    </location>
</feature>
<feature type="region of interest" description="Disordered" evidence="1">
    <location>
        <begin position="189"/>
        <end position="210"/>
    </location>
</feature>
<feature type="region of interest" description="Disordered" evidence="1">
    <location>
        <begin position="483"/>
        <end position="687"/>
    </location>
</feature>
<keyword evidence="3" id="KW-1185">Reference proteome</keyword>
<dbReference type="PANTHER" id="PTHR31008">
    <property type="entry name" value="COP1-INTERACTING PROTEIN-RELATED"/>
    <property type="match status" value="1"/>
</dbReference>
<name>B9S4I4_RICCO</name>
<evidence type="ECO:0000313" key="2">
    <source>
        <dbReference type="EMBL" id="EEF41612.1"/>
    </source>
</evidence>
<feature type="compositionally biased region" description="Polar residues" evidence="1">
    <location>
        <begin position="568"/>
        <end position="580"/>
    </location>
</feature>